<dbReference type="EMBL" id="MU001686">
    <property type="protein sequence ID" value="KAF2455478.1"/>
    <property type="molecule type" value="Genomic_DNA"/>
</dbReference>
<gene>
    <name evidence="3" type="ORF">BDY21DRAFT_395628</name>
</gene>
<keyword evidence="4" id="KW-1185">Reference proteome</keyword>
<feature type="domain" description="Zinc finger CHCC-type" evidence="2">
    <location>
        <begin position="151"/>
        <end position="186"/>
    </location>
</feature>
<proteinExistence type="predicted"/>
<dbReference type="PANTHER" id="PTHR13156">
    <property type="entry name" value="NADH-UBIQUINONE OXIDOREDUCTASE 13 KD-A SUBUNIT"/>
    <property type="match status" value="1"/>
</dbReference>
<protein>
    <recommendedName>
        <fullName evidence="2">Zinc finger CHCC-type domain-containing protein</fullName>
    </recommendedName>
</protein>
<evidence type="ECO:0000259" key="2">
    <source>
        <dbReference type="Pfam" id="PF10276"/>
    </source>
</evidence>
<feature type="compositionally biased region" description="Polar residues" evidence="1">
    <location>
        <begin position="24"/>
        <end position="37"/>
    </location>
</feature>
<feature type="compositionally biased region" description="Low complexity" evidence="1">
    <location>
        <begin position="50"/>
        <end position="66"/>
    </location>
</feature>
<dbReference type="GO" id="GO:0006120">
    <property type="term" value="P:mitochondrial electron transport, NADH to ubiquinone"/>
    <property type="evidence" value="ECO:0007669"/>
    <property type="project" value="TreeGrafter"/>
</dbReference>
<dbReference type="OrthoDB" id="307899at2759"/>
<dbReference type="Gene3D" id="2.60.260.40">
    <property type="entry name" value="q5lls5 like domains"/>
    <property type="match status" value="1"/>
</dbReference>
<feature type="compositionally biased region" description="Basic and acidic residues" evidence="1">
    <location>
        <begin position="84"/>
        <end position="106"/>
    </location>
</feature>
<evidence type="ECO:0000313" key="4">
    <source>
        <dbReference type="Proteomes" id="UP000799766"/>
    </source>
</evidence>
<feature type="region of interest" description="Disordered" evidence="1">
    <location>
        <begin position="198"/>
        <end position="229"/>
    </location>
</feature>
<dbReference type="PANTHER" id="PTHR13156:SF0">
    <property type="entry name" value="NADH DEHYDROGENASE [UBIQUINONE] IRON-SULFUR PROTEIN 6, MITOCHONDRIAL"/>
    <property type="match status" value="1"/>
</dbReference>
<dbReference type="InterPro" id="IPR019401">
    <property type="entry name" value="Znf_CHCC"/>
</dbReference>
<dbReference type="Proteomes" id="UP000799766">
    <property type="component" value="Unassembled WGS sequence"/>
</dbReference>
<reference evidence="3" key="1">
    <citation type="journal article" date="2020" name="Stud. Mycol.">
        <title>101 Dothideomycetes genomes: a test case for predicting lifestyles and emergence of pathogens.</title>
        <authorList>
            <person name="Haridas S."/>
            <person name="Albert R."/>
            <person name="Binder M."/>
            <person name="Bloem J."/>
            <person name="Labutti K."/>
            <person name="Salamov A."/>
            <person name="Andreopoulos B."/>
            <person name="Baker S."/>
            <person name="Barry K."/>
            <person name="Bills G."/>
            <person name="Bluhm B."/>
            <person name="Cannon C."/>
            <person name="Castanera R."/>
            <person name="Culley D."/>
            <person name="Daum C."/>
            <person name="Ezra D."/>
            <person name="Gonzalez J."/>
            <person name="Henrissat B."/>
            <person name="Kuo A."/>
            <person name="Liang C."/>
            <person name="Lipzen A."/>
            <person name="Lutzoni F."/>
            <person name="Magnuson J."/>
            <person name="Mondo S."/>
            <person name="Nolan M."/>
            <person name="Ohm R."/>
            <person name="Pangilinan J."/>
            <person name="Park H.-J."/>
            <person name="Ramirez L."/>
            <person name="Alfaro M."/>
            <person name="Sun H."/>
            <person name="Tritt A."/>
            <person name="Yoshinaga Y."/>
            <person name="Zwiers L.-H."/>
            <person name="Turgeon B."/>
            <person name="Goodwin S."/>
            <person name="Spatafora J."/>
            <person name="Crous P."/>
            <person name="Grigoriev I."/>
        </authorList>
    </citation>
    <scope>NUCLEOTIDE SEQUENCE</scope>
    <source>
        <strain evidence="3">ATCC 16933</strain>
    </source>
</reference>
<sequence>MLRPSRLRAALVPRLRPSAAPGRRNSSAPPSSYSAKDQTLPPQPHTVSGEVPANEPNPAARARPNVSGTNAVPVSSAGASDEALVERPDEAEARRVAQAPNRREVWSRSQQPRAQAMVGPRFEQTVMKDQPRPLAAIELIHKQPVRWTKDRIVSCDGGGGPVGHPRIFINVDKPQICWCTYCGVPFAHEQHRKMLEAQPSTSYPLEPVPGEPAQVEESQRVTDEPLAQR</sequence>
<feature type="region of interest" description="Disordered" evidence="1">
    <location>
        <begin position="1"/>
        <end position="118"/>
    </location>
</feature>
<organism evidence="3 4">
    <name type="scientific">Lineolata rhizophorae</name>
    <dbReference type="NCBI Taxonomy" id="578093"/>
    <lineage>
        <taxon>Eukaryota</taxon>
        <taxon>Fungi</taxon>
        <taxon>Dikarya</taxon>
        <taxon>Ascomycota</taxon>
        <taxon>Pezizomycotina</taxon>
        <taxon>Dothideomycetes</taxon>
        <taxon>Dothideomycetes incertae sedis</taxon>
        <taxon>Lineolatales</taxon>
        <taxon>Lineolataceae</taxon>
        <taxon>Lineolata</taxon>
    </lineage>
</organism>
<name>A0A6A6NV80_9PEZI</name>
<evidence type="ECO:0000313" key="3">
    <source>
        <dbReference type="EMBL" id="KAF2455478.1"/>
    </source>
</evidence>
<accession>A0A6A6NV80</accession>
<feature type="compositionally biased region" description="Low complexity" evidence="1">
    <location>
        <begin position="1"/>
        <end position="21"/>
    </location>
</feature>
<dbReference type="Pfam" id="PF10276">
    <property type="entry name" value="zf-CHCC"/>
    <property type="match status" value="1"/>
</dbReference>
<evidence type="ECO:0000256" key="1">
    <source>
        <dbReference type="SAM" id="MobiDB-lite"/>
    </source>
</evidence>
<dbReference type="FunFam" id="2.60.260.40:FF:000003">
    <property type="entry name" value="NADH dehydrogenase [ubiquinone] iron-sulfur protein 6, mitochondrial"/>
    <property type="match status" value="1"/>
</dbReference>
<dbReference type="AlphaFoldDB" id="A0A6A6NV80"/>
<dbReference type="GO" id="GO:0005739">
    <property type="term" value="C:mitochondrion"/>
    <property type="evidence" value="ECO:0007669"/>
    <property type="project" value="GOC"/>
</dbReference>